<dbReference type="EC" id="2.6.1.-" evidence="8"/>
<feature type="domain" description="Aminotransferase class I/classII large" evidence="9">
    <location>
        <begin position="35"/>
        <end position="382"/>
    </location>
</feature>
<dbReference type="SUPFAM" id="SSF53383">
    <property type="entry name" value="PLP-dependent transferases"/>
    <property type="match status" value="1"/>
</dbReference>
<evidence type="ECO:0000256" key="5">
    <source>
        <dbReference type="ARBA" id="ARBA00022679"/>
    </source>
</evidence>
<reference evidence="10" key="2">
    <citation type="submission" date="2020-09" db="EMBL/GenBank/DDBJ databases">
        <authorList>
            <person name="Sun Q."/>
            <person name="Zhou Y."/>
        </authorList>
    </citation>
    <scope>NUCLEOTIDE SEQUENCE</scope>
    <source>
        <strain evidence="10">CGMCC 1.15320</strain>
    </source>
</reference>
<reference evidence="10" key="1">
    <citation type="journal article" date="2014" name="Int. J. Syst. Evol. Microbiol.">
        <title>Complete genome sequence of Corynebacterium casei LMG S-19264T (=DSM 44701T), isolated from a smear-ripened cheese.</title>
        <authorList>
            <consortium name="US DOE Joint Genome Institute (JGI-PGF)"/>
            <person name="Walter F."/>
            <person name="Albersmeier A."/>
            <person name="Kalinowski J."/>
            <person name="Ruckert C."/>
        </authorList>
    </citation>
    <scope>NUCLEOTIDE SEQUENCE</scope>
    <source>
        <strain evidence="10">CGMCC 1.15320</strain>
    </source>
</reference>
<evidence type="ECO:0000256" key="4">
    <source>
        <dbReference type="ARBA" id="ARBA00022576"/>
    </source>
</evidence>
<dbReference type="Proteomes" id="UP000636264">
    <property type="component" value="Unassembled WGS sequence"/>
</dbReference>
<dbReference type="Gene3D" id="3.40.640.10">
    <property type="entry name" value="Type I PLP-dependent aspartate aminotransferase-like (Major domain)"/>
    <property type="match status" value="1"/>
</dbReference>
<evidence type="ECO:0000313" key="11">
    <source>
        <dbReference type="Proteomes" id="UP000636264"/>
    </source>
</evidence>
<dbReference type="InterPro" id="IPR004839">
    <property type="entry name" value="Aminotransferase_I/II_large"/>
</dbReference>
<evidence type="ECO:0000256" key="2">
    <source>
        <dbReference type="ARBA" id="ARBA00007441"/>
    </source>
</evidence>
<dbReference type="InterPro" id="IPR050596">
    <property type="entry name" value="AspAT/PAT-like"/>
</dbReference>
<evidence type="ECO:0000256" key="8">
    <source>
        <dbReference type="RuleBase" id="RU000481"/>
    </source>
</evidence>
<name>A0A916RGE4_9HYPH</name>
<dbReference type="CDD" id="cd00609">
    <property type="entry name" value="AAT_like"/>
    <property type="match status" value="1"/>
</dbReference>
<proteinExistence type="inferred from homology"/>
<evidence type="ECO:0000256" key="1">
    <source>
        <dbReference type="ARBA" id="ARBA00001933"/>
    </source>
</evidence>
<comment type="similarity">
    <text evidence="2 8">Belongs to the class-I pyridoxal-phosphate-dependent aminotransferase family.</text>
</comment>
<sequence length="397" mass="43432">MPKLSNRITGIMPSGKDGWEVHFAALTRKQAGEPILMLSVGDHDFDTPEGTVDACIDALRSGKHHYIQLPGLPRLRSALAKMTEECTRTETAAEEIIVTQGGQGALFAACQATLDVGDHAIVVAPYYATYPGTIRAAGATLTEVTARPELGFAPDPKDIEAAIRPETRLLMINSPNNPTGAVYSREMIEAIADICRRHDLWLLSDEVYWTLAAGREHVSPRSLPGMKERTLVVNSLSKSHGMTGWRLGWLTAPAEVILKLINLNIVSSYGMADFISHAAVAAVEKRYGVDEIADRYKARRKIFMDALEGAENIVIRGSEGAMYVMLDVSAIEPDAETFAWALLDAEQIAALPGTSFGEAAQGHLRFSMCQEEHLLKTAAERIRRFAKNYVRRADAAE</sequence>
<evidence type="ECO:0000256" key="3">
    <source>
        <dbReference type="ARBA" id="ARBA00011738"/>
    </source>
</evidence>
<dbReference type="PANTHER" id="PTHR46383">
    <property type="entry name" value="ASPARTATE AMINOTRANSFERASE"/>
    <property type="match status" value="1"/>
</dbReference>
<dbReference type="FunFam" id="3.40.640.10:FF:000033">
    <property type="entry name" value="Aspartate aminotransferase"/>
    <property type="match status" value="1"/>
</dbReference>
<dbReference type="Gene3D" id="3.90.1150.10">
    <property type="entry name" value="Aspartate Aminotransferase, domain 1"/>
    <property type="match status" value="1"/>
</dbReference>
<evidence type="ECO:0000256" key="6">
    <source>
        <dbReference type="ARBA" id="ARBA00022898"/>
    </source>
</evidence>
<dbReference type="InterPro" id="IPR004838">
    <property type="entry name" value="NHTrfase_class1_PyrdxlP-BS"/>
</dbReference>
<dbReference type="PROSITE" id="PS00105">
    <property type="entry name" value="AA_TRANSFER_CLASS_1"/>
    <property type="match status" value="1"/>
</dbReference>
<dbReference type="InterPro" id="IPR015421">
    <property type="entry name" value="PyrdxlP-dep_Trfase_major"/>
</dbReference>
<comment type="caution">
    <text evidence="10">The sequence shown here is derived from an EMBL/GenBank/DDBJ whole genome shotgun (WGS) entry which is preliminary data.</text>
</comment>
<dbReference type="PANTHER" id="PTHR46383:SF1">
    <property type="entry name" value="ASPARTATE AMINOTRANSFERASE"/>
    <property type="match status" value="1"/>
</dbReference>
<gene>
    <name evidence="10" type="ORF">GCM10011385_05780</name>
</gene>
<organism evidence="10 11">
    <name type="scientific">Nitratireductor aestuarii</name>
    <dbReference type="NCBI Taxonomy" id="1735103"/>
    <lineage>
        <taxon>Bacteria</taxon>
        <taxon>Pseudomonadati</taxon>
        <taxon>Pseudomonadota</taxon>
        <taxon>Alphaproteobacteria</taxon>
        <taxon>Hyphomicrobiales</taxon>
        <taxon>Phyllobacteriaceae</taxon>
        <taxon>Nitratireductor</taxon>
    </lineage>
</organism>
<accession>A0A916RGE4</accession>
<keyword evidence="5 8" id="KW-0808">Transferase</keyword>
<evidence type="ECO:0000259" key="9">
    <source>
        <dbReference type="Pfam" id="PF00155"/>
    </source>
</evidence>
<evidence type="ECO:0000256" key="7">
    <source>
        <dbReference type="ARBA" id="ARBA00049185"/>
    </source>
</evidence>
<dbReference type="GO" id="GO:0004069">
    <property type="term" value="F:L-aspartate:2-oxoglutarate aminotransferase activity"/>
    <property type="evidence" value="ECO:0007669"/>
    <property type="project" value="UniProtKB-EC"/>
</dbReference>
<dbReference type="RefSeq" id="WP_188719420.1">
    <property type="nucleotide sequence ID" value="NZ_BMIF01000001.1"/>
</dbReference>
<dbReference type="GO" id="GO:0030170">
    <property type="term" value="F:pyridoxal phosphate binding"/>
    <property type="evidence" value="ECO:0007669"/>
    <property type="project" value="InterPro"/>
</dbReference>
<dbReference type="InterPro" id="IPR015422">
    <property type="entry name" value="PyrdxlP-dep_Trfase_small"/>
</dbReference>
<evidence type="ECO:0000313" key="10">
    <source>
        <dbReference type="EMBL" id="GGA55081.1"/>
    </source>
</evidence>
<protein>
    <recommendedName>
        <fullName evidence="8">Aminotransferase</fullName>
        <ecNumber evidence="8">2.6.1.-</ecNumber>
    </recommendedName>
</protein>
<dbReference type="GO" id="GO:0006520">
    <property type="term" value="P:amino acid metabolic process"/>
    <property type="evidence" value="ECO:0007669"/>
    <property type="project" value="InterPro"/>
</dbReference>
<keyword evidence="6" id="KW-0663">Pyridoxal phosphate</keyword>
<dbReference type="AlphaFoldDB" id="A0A916RGE4"/>
<dbReference type="InterPro" id="IPR015424">
    <property type="entry name" value="PyrdxlP-dep_Trfase"/>
</dbReference>
<dbReference type="EMBL" id="BMIF01000001">
    <property type="protein sequence ID" value="GGA55081.1"/>
    <property type="molecule type" value="Genomic_DNA"/>
</dbReference>
<dbReference type="Pfam" id="PF00155">
    <property type="entry name" value="Aminotran_1_2"/>
    <property type="match status" value="1"/>
</dbReference>
<keyword evidence="4 8" id="KW-0032">Aminotransferase</keyword>
<keyword evidence="11" id="KW-1185">Reference proteome</keyword>
<comment type="cofactor">
    <cofactor evidence="1 8">
        <name>pyridoxal 5'-phosphate</name>
        <dbReference type="ChEBI" id="CHEBI:597326"/>
    </cofactor>
</comment>
<comment type="subunit">
    <text evidence="3">Homodimer.</text>
</comment>
<comment type="catalytic activity">
    <reaction evidence="7">
        <text>L-aspartate + 2-oxoglutarate = oxaloacetate + L-glutamate</text>
        <dbReference type="Rhea" id="RHEA:21824"/>
        <dbReference type="ChEBI" id="CHEBI:16452"/>
        <dbReference type="ChEBI" id="CHEBI:16810"/>
        <dbReference type="ChEBI" id="CHEBI:29985"/>
        <dbReference type="ChEBI" id="CHEBI:29991"/>
        <dbReference type="EC" id="2.6.1.1"/>
    </reaction>
</comment>